<dbReference type="GO" id="GO:0000145">
    <property type="term" value="C:exocyst"/>
    <property type="evidence" value="ECO:0007669"/>
    <property type="project" value="TreeGrafter"/>
</dbReference>
<evidence type="ECO:0000256" key="3">
    <source>
        <dbReference type="ARBA" id="ARBA00022448"/>
    </source>
</evidence>
<dbReference type="OrthoDB" id="125856at2759"/>
<evidence type="ECO:0000313" key="10">
    <source>
        <dbReference type="Proteomes" id="UP000085678"/>
    </source>
</evidence>
<evidence type="ECO:0000256" key="2">
    <source>
        <dbReference type="ARBA" id="ARBA00017524"/>
    </source>
</evidence>
<dbReference type="Pfam" id="PF20667">
    <property type="entry name" value="Sec10_N"/>
    <property type="match status" value="1"/>
</dbReference>
<dbReference type="AlphaFoldDB" id="A0A1S3J2C1"/>
<dbReference type="InParanoid" id="A0A1S3J2C1"/>
<dbReference type="GO" id="GO:0006887">
    <property type="term" value="P:exocytosis"/>
    <property type="evidence" value="ECO:0007669"/>
    <property type="project" value="UniProtKB-KW"/>
</dbReference>
<keyword evidence="4" id="KW-0268">Exocytosis</keyword>
<protein>
    <recommendedName>
        <fullName evidence="2">Exocyst complex component 5</fullName>
    </recommendedName>
    <alternativeName>
        <fullName evidence="6">Exocyst complex component Sec10</fullName>
    </alternativeName>
</protein>
<name>A0A1S3J2C1_LINAN</name>
<evidence type="ECO:0000256" key="7">
    <source>
        <dbReference type="SAM" id="Coils"/>
    </source>
</evidence>
<dbReference type="Pfam" id="PF07393">
    <property type="entry name" value="Sec10_HB"/>
    <property type="match status" value="1"/>
</dbReference>
<dbReference type="RefSeq" id="XP_013404550.1">
    <property type="nucleotide sequence ID" value="XM_013549096.2"/>
</dbReference>
<dbReference type="GeneID" id="106169597"/>
<dbReference type="InterPro" id="IPR009976">
    <property type="entry name" value="Sec10-like"/>
</dbReference>
<comment type="similarity">
    <text evidence="1">Belongs to the SEC10 family.</text>
</comment>
<feature type="coiled-coil region" evidence="7">
    <location>
        <begin position="48"/>
        <end position="100"/>
    </location>
</feature>
<evidence type="ECO:0000256" key="5">
    <source>
        <dbReference type="ARBA" id="ARBA00023054"/>
    </source>
</evidence>
<evidence type="ECO:0000256" key="4">
    <source>
        <dbReference type="ARBA" id="ARBA00022483"/>
    </source>
</evidence>
<dbReference type="InterPro" id="IPR048625">
    <property type="entry name" value="Sec10_N"/>
</dbReference>
<sequence length="713" mass="82113">MALQEVQNDPFNPEEFVERLAWKATNGKCTTSADFDPMSLHQAFEKMILDLKEEEVRVAKRAERLETQVKEEEKKHRQRVSELQKQNQTAFAHYQRLDEQINFVATKVVHLGDLLEGANIPRTRTVEAQTLMNYFAEFLSDEPPTSPVFKDPFHAGSAQLQAAADVIQKLYVISQEIPQNDRFNKAREGIAKKYDEIEMALIEDFVRAHNEGQTRKMKKIALVLSNFKGYNQCIDAFIEESQRGAFLKPGIFDEILPLCEKTSELINEVFINPEAVMTKFVLNIYHRTLQEHITSKLTHKDDAEEYLNNLYDLYTRTVQLSKDLSTQLTMGSDTSFLQKSLKSLFGRYLDTYISVEMQFLKERLAAVLQRYYDSKSHQKRQIQTGTMHDFRREMQAKMNINIGAPTENYSGETFLSHEVAINVLQESKMAFKRCQALSSQSETSNNAVKVFDCLVQYLCIEHIDYAIELGLQAIPLPEPKSTPDTYFFAVVGDSNTIFHLFEKQFNDNLVPLISSSPRHSECLQRKRELMEQMENKLDIGLDRTIQAVVGWIKYVLSTEQKRTDFKPENEEAPMLMYSQACIQVVKYVHGLLRGIRESLDGKNLEAVLTELGIRFHRVVYEHLLQFQYNSLGAMLAICDVNEYRKCVKEFGVLLVTQLFDTLHSLCNLLVVVPENLKQVCTGEHVAGLDKNVMMTFIQLRTDYKTAKLANQFK</sequence>
<evidence type="ECO:0000259" key="8">
    <source>
        <dbReference type="Pfam" id="PF07393"/>
    </source>
</evidence>
<dbReference type="KEGG" id="lak:106169597"/>
<evidence type="ECO:0000313" key="11">
    <source>
        <dbReference type="RefSeq" id="XP_013404550.1"/>
    </source>
</evidence>
<accession>A0A1S3J2C1</accession>
<reference evidence="11" key="1">
    <citation type="submission" date="2025-08" db="UniProtKB">
        <authorList>
            <consortium name="RefSeq"/>
        </authorList>
    </citation>
    <scope>IDENTIFICATION</scope>
    <source>
        <tissue evidence="11">Gonads</tissue>
    </source>
</reference>
<dbReference type="PANTHER" id="PTHR12100">
    <property type="entry name" value="SEC10"/>
    <property type="match status" value="1"/>
</dbReference>
<organism evidence="10 11">
    <name type="scientific">Lingula anatina</name>
    <name type="common">Brachiopod</name>
    <name type="synonym">Lingula unguis</name>
    <dbReference type="NCBI Taxonomy" id="7574"/>
    <lineage>
        <taxon>Eukaryota</taxon>
        <taxon>Metazoa</taxon>
        <taxon>Spiralia</taxon>
        <taxon>Lophotrochozoa</taxon>
        <taxon>Brachiopoda</taxon>
        <taxon>Linguliformea</taxon>
        <taxon>Lingulata</taxon>
        <taxon>Lingulida</taxon>
        <taxon>Linguloidea</taxon>
        <taxon>Lingulidae</taxon>
        <taxon>Lingula</taxon>
    </lineage>
</organism>
<dbReference type="FunCoup" id="A0A1S3J2C1">
    <property type="interactions" value="2347"/>
</dbReference>
<dbReference type="STRING" id="7574.A0A1S3J2C1"/>
<dbReference type="PANTHER" id="PTHR12100:SF0">
    <property type="entry name" value="EXOCYST COMPLEX COMPONENT 5"/>
    <property type="match status" value="1"/>
</dbReference>
<proteinExistence type="inferred from homology"/>
<keyword evidence="10" id="KW-1185">Reference proteome</keyword>
<gene>
    <name evidence="11" type="primary">LOC106169597</name>
</gene>
<dbReference type="Proteomes" id="UP000085678">
    <property type="component" value="Unplaced"/>
</dbReference>
<keyword evidence="3" id="KW-0813">Transport</keyword>
<dbReference type="OMA" id="PLCKHHY"/>
<feature type="domain" description="Exocyst complex component Sec10 N-terminal" evidence="9">
    <location>
        <begin position="39"/>
        <end position="151"/>
    </location>
</feature>
<evidence type="ECO:0000256" key="6">
    <source>
        <dbReference type="ARBA" id="ARBA00031471"/>
    </source>
</evidence>
<feature type="domain" description="Exocyst complex component Sec10-like alpha-helical bundle" evidence="8">
    <location>
        <begin position="163"/>
        <end position="712"/>
    </location>
</feature>
<dbReference type="InterPro" id="IPR048627">
    <property type="entry name" value="Sec10_HB"/>
</dbReference>
<evidence type="ECO:0000256" key="1">
    <source>
        <dbReference type="ARBA" id="ARBA00006572"/>
    </source>
</evidence>
<dbReference type="GO" id="GO:0006893">
    <property type="term" value="P:Golgi to plasma membrane transport"/>
    <property type="evidence" value="ECO:0007669"/>
    <property type="project" value="TreeGrafter"/>
</dbReference>
<evidence type="ECO:0000259" key="9">
    <source>
        <dbReference type="Pfam" id="PF20667"/>
    </source>
</evidence>
<keyword evidence="5 7" id="KW-0175">Coiled coil</keyword>